<keyword evidence="1" id="KW-0472">Membrane</keyword>
<dbReference type="AlphaFoldDB" id="C9V3L6"/>
<feature type="signal peptide" evidence="2">
    <location>
        <begin position="1"/>
        <end position="17"/>
    </location>
</feature>
<geneLocation type="mitochondrion" evidence="3"/>
<name>C9V3L6_9BIVA</name>
<organism evidence="3">
    <name type="scientific">Loripes lacteus</name>
    <dbReference type="NCBI Taxonomy" id="406538"/>
    <lineage>
        <taxon>Eukaryota</taxon>
        <taxon>Metazoa</taxon>
        <taxon>Spiralia</taxon>
        <taxon>Lophotrochozoa</taxon>
        <taxon>Mollusca</taxon>
        <taxon>Bivalvia</taxon>
        <taxon>Autobranchia</taxon>
        <taxon>Heteroconchia</taxon>
        <taxon>Euheterodonta</taxon>
        <taxon>Imparidentia</taxon>
        <taxon>Lucinida</taxon>
        <taxon>Lucinoidea</taxon>
        <taxon>Lucinidae</taxon>
        <taxon>Loripes</taxon>
    </lineage>
</organism>
<proteinExistence type="predicted"/>
<dbReference type="RefSeq" id="YP_003208146.1">
    <property type="nucleotide sequence ID" value="NC_013271.1"/>
</dbReference>
<dbReference type="CTD" id="4541"/>
<feature type="transmembrane region" description="Helical" evidence="1">
    <location>
        <begin position="79"/>
        <end position="101"/>
    </location>
</feature>
<sequence length="161" mass="17608">MLLVAVLLGILSLIVYSEHPISVGLWFMAYSLMSAIWVGVEWSSYVGYLMFFIYVGALLVMFCMVVSLTPNPVFRVVPFVSLFPLGGSLMGGGNFSVFKGFSSEMVTGDVFGGLGVYDGVGWGVILIWLSLLLLLSMISVVSMCKWSDGPLVRFSYKNSEL</sequence>
<evidence type="ECO:0000256" key="2">
    <source>
        <dbReference type="SAM" id="SignalP"/>
    </source>
</evidence>
<keyword evidence="1" id="KW-1133">Transmembrane helix</keyword>
<reference evidence="3" key="1">
    <citation type="submission" date="2006-10" db="EMBL/GenBank/DDBJ databases">
        <title>The complete sequences and gene organization of the mitochondrial genomes of the heterodont bivalves Loripes lacteus and Lucinella divaricata.</title>
        <authorList>
            <person name="Dreyer H."/>
            <person name="Steiner G."/>
            <person name="Satler M."/>
        </authorList>
    </citation>
    <scope>NUCLEOTIDE SEQUENCE</scope>
</reference>
<evidence type="ECO:0000256" key="1">
    <source>
        <dbReference type="SAM" id="Phobius"/>
    </source>
</evidence>
<gene>
    <name evidence="3" type="primary">ND6</name>
</gene>
<feature type="transmembrane region" description="Helical" evidence="1">
    <location>
        <begin position="45"/>
        <end position="67"/>
    </location>
</feature>
<dbReference type="EMBL" id="EF043341">
    <property type="protein sequence ID" value="ABJ55671.1"/>
    <property type="molecule type" value="Genomic_DNA"/>
</dbReference>
<feature type="chain" id="PRO_5003002079" evidence="2">
    <location>
        <begin position="18"/>
        <end position="161"/>
    </location>
</feature>
<feature type="transmembrane region" description="Helical" evidence="1">
    <location>
        <begin position="121"/>
        <end position="144"/>
    </location>
</feature>
<evidence type="ECO:0000313" key="3">
    <source>
        <dbReference type="EMBL" id="ABJ55671.1"/>
    </source>
</evidence>
<keyword evidence="3" id="KW-0496">Mitochondrion</keyword>
<accession>C9V3L6</accession>
<keyword evidence="1" id="KW-0812">Transmembrane</keyword>
<keyword evidence="2" id="KW-0732">Signal</keyword>
<dbReference type="GeneID" id="8457704"/>
<protein>
    <submittedName>
        <fullName evidence="3">NADH dehydrogenase subunit 6</fullName>
    </submittedName>
</protein>